<keyword evidence="3 4" id="KW-0808">Transferase</keyword>
<evidence type="ECO:0000256" key="3">
    <source>
        <dbReference type="ARBA" id="ARBA00022679"/>
    </source>
</evidence>
<keyword evidence="5" id="KW-0812">Transmembrane</keyword>
<name>A0AA38M4H2_9CUCU</name>
<comment type="caution">
    <text evidence="6">The sequence shown here is derived from an EMBL/GenBank/DDBJ whole genome shotgun (WGS) entry which is preliminary data.</text>
</comment>
<evidence type="ECO:0000313" key="6">
    <source>
        <dbReference type="EMBL" id="KAJ3642489.1"/>
    </source>
</evidence>
<organism evidence="6 7">
    <name type="scientific">Zophobas morio</name>
    <dbReference type="NCBI Taxonomy" id="2755281"/>
    <lineage>
        <taxon>Eukaryota</taxon>
        <taxon>Metazoa</taxon>
        <taxon>Ecdysozoa</taxon>
        <taxon>Arthropoda</taxon>
        <taxon>Hexapoda</taxon>
        <taxon>Insecta</taxon>
        <taxon>Pterygota</taxon>
        <taxon>Neoptera</taxon>
        <taxon>Endopterygota</taxon>
        <taxon>Coleoptera</taxon>
        <taxon>Polyphaga</taxon>
        <taxon>Cucujiformia</taxon>
        <taxon>Tenebrionidae</taxon>
        <taxon>Zophobas</taxon>
    </lineage>
</organism>
<keyword evidence="5" id="KW-0472">Membrane</keyword>
<evidence type="ECO:0000256" key="2">
    <source>
        <dbReference type="ARBA" id="ARBA00022676"/>
    </source>
</evidence>
<dbReference type="AlphaFoldDB" id="A0AA38M4H2"/>
<dbReference type="SUPFAM" id="SSF53756">
    <property type="entry name" value="UDP-Glycosyltransferase/glycogen phosphorylase"/>
    <property type="match status" value="1"/>
</dbReference>
<dbReference type="FunFam" id="3.40.50.2000:FF:000050">
    <property type="entry name" value="UDP-glucuronosyltransferase"/>
    <property type="match status" value="1"/>
</dbReference>
<dbReference type="PANTHER" id="PTHR48043">
    <property type="entry name" value="EG:EG0003.4 PROTEIN-RELATED"/>
    <property type="match status" value="1"/>
</dbReference>
<dbReference type="Proteomes" id="UP001168821">
    <property type="component" value="Unassembled WGS sequence"/>
</dbReference>
<dbReference type="InterPro" id="IPR035595">
    <property type="entry name" value="UDP_glycos_trans_CS"/>
</dbReference>
<comment type="catalytic activity">
    <reaction evidence="5">
        <text>glucuronate acceptor + UDP-alpha-D-glucuronate = acceptor beta-D-glucuronoside + UDP + H(+)</text>
        <dbReference type="Rhea" id="RHEA:21032"/>
        <dbReference type="ChEBI" id="CHEBI:15378"/>
        <dbReference type="ChEBI" id="CHEBI:58052"/>
        <dbReference type="ChEBI" id="CHEBI:58223"/>
        <dbReference type="ChEBI" id="CHEBI:132367"/>
        <dbReference type="ChEBI" id="CHEBI:132368"/>
        <dbReference type="EC" id="2.4.1.17"/>
    </reaction>
</comment>
<dbReference type="PANTHER" id="PTHR48043:SF159">
    <property type="entry name" value="EG:EG0003.4 PROTEIN-RELATED"/>
    <property type="match status" value="1"/>
</dbReference>
<keyword evidence="2 4" id="KW-0328">Glycosyltransferase</keyword>
<feature type="signal peptide" evidence="5">
    <location>
        <begin position="1"/>
        <end position="19"/>
    </location>
</feature>
<dbReference type="PROSITE" id="PS00375">
    <property type="entry name" value="UDPGT"/>
    <property type="match status" value="1"/>
</dbReference>
<gene>
    <name evidence="6" type="ORF">Zmor_025267</name>
</gene>
<proteinExistence type="inferred from homology"/>
<feature type="chain" id="PRO_5041480727" description="UDP-glucuronosyltransferase" evidence="5">
    <location>
        <begin position="20"/>
        <end position="521"/>
    </location>
</feature>
<dbReference type="InterPro" id="IPR002213">
    <property type="entry name" value="UDP_glucos_trans"/>
</dbReference>
<comment type="similarity">
    <text evidence="1 4">Belongs to the UDP-glycosyltransferase family.</text>
</comment>
<dbReference type="InterPro" id="IPR050271">
    <property type="entry name" value="UDP-glycosyltransferase"/>
</dbReference>
<dbReference type="GO" id="GO:0015020">
    <property type="term" value="F:glucuronosyltransferase activity"/>
    <property type="evidence" value="ECO:0007669"/>
    <property type="project" value="UniProtKB-EC"/>
</dbReference>
<evidence type="ECO:0000313" key="7">
    <source>
        <dbReference type="Proteomes" id="UP001168821"/>
    </source>
</evidence>
<dbReference type="GO" id="GO:0016020">
    <property type="term" value="C:membrane"/>
    <property type="evidence" value="ECO:0007669"/>
    <property type="project" value="UniProtKB-SubCell"/>
</dbReference>
<dbReference type="Gene3D" id="3.40.50.2000">
    <property type="entry name" value="Glycogen Phosphorylase B"/>
    <property type="match status" value="2"/>
</dbReference>
<dbReference type="EC" id="2.4.1.17" evidence="5"/>
<evidence type="ECO:0000256" key="4">
    <source>
        <dbReference type="RuleBase" id="RU003718"/>
    </source>
</evidence>
<evidence type="ECO:0000256" key="5">
    <source>
        <dbReference type="RuleBase" id="RU362059"/>
    </source>
</evidence>
<evidence type="ECO:0000256" key="1">
    <source>
        <dbReference type="ARBA" id="ARBA00009995"/>
    </source>
</evidence>
<keyword evidence="5" id="KW-0732">Signal</keyword>
<sequence length="521" mass="58893">MKNTVTLVLILLLSYNGNCAKILGVFTAPGPSHYLLGSTLMKALAEKGHDVTVISAFGEKEPPKTKGTYRDIVATEVLENRKEMMKQREMNMFDQADANPFISTFFFGYMMPKMMEPALRNAEVQKLLHSDEKFDVVIVEQFMNNAEKALATHFGAPLVVVSALGANFWLNTLVGNSAPPSYIPMVVTDYSAPMTFCERLLNSLLFVVTDVYFNLVVYPAENEIIKKNIPNGPDLFDVLYNASIVLVNSHPSLNQPVPYVPNMIEVGGFHVTPPKKLPQDLQEFLDNAKDGVIYFSMGSNLKSADFPPEKRDAILRTFSKLKEQVLWKWEEDVLPGQPKNVKLSKWLPQQSILAHPNVKLFITHGGLLSTTETVYHGVPILTIPIFGDQKLNAKGAVNNGFGLMLSYNEITEESFTERIQEILNNPKYRNNAKKRSETFHDRQVSPMETAIYWIEYVIRHKGAPHLRVAALDLPWYKYYLLDVIGFLVSVSSVIAFISYYSIRAVCRKICNKRKTKKLKQK</sequence>
<comment type="subcellular location">
    <subcellularLocation>
        <location evidence="5">Membrane</location>
        <topology evidence="5">Single-pass membrane protein</topology>
    </subcellularLocation>
</comment>
<reference evidence="6" key="1">
    <citation type="journal article" date="2023" name="G3 (Bethesda)">
        <title>Whole genome assemblies of Zophobas morio and Tenebrio molitor.</title>
        <authorList>
            <person name="Kaur S."/>
            <person name="Stinson S.A."/>
            <person name="diCenzo G.C."/>
        </authorList>
    </citation>
    <scope>NUCLEOTIDE SEQUENCE</scope>
    <source>
        <strain evidence="6">QUZm001</strain>
    </source>
</reference>
<keyword evidence="7" id="KW-1185">Reference proteome</keyword>
<dbReference type="EMBL" id="JALNTZ010000008">
    <property type="protein sequence ID" value="KAJ3642489.1"/>
    <property type="molecule type" value="Genomic_DNA"/>
</dbReference>
<accession>A0AA38M4H2</accession>
<dbReference type="Pfam" id="PF00201">
    <property type="entry name" value="UDPGT"/>
    <property type="match status" value="1"/>
</dbReference>
<keyword evidence="5" id="KW-1133">Transmembrane helix</keyword>
<feature type="transmembrane region" description="Helical" evidence="5">
    <location>
        <begin position="478"/>
        <end position="502"/>
    </location>
</feature>
<dbReference type="CDD" id="cd03784">
    <property type="entry name" value="GT1_Gtf-like"/>
    <property type="match status" value="1"/>
</dbReference>
<protein>
    <recommendedName>
        <fullName evidence="5">UDP-glucuronosyltransferase</fullName>
        <ecNumber evidence="5">2.4.1.17</ecNumber>
    </recommendedName>
</protein>